<evidence type="ECO:0000313" key="12">
    <source>
        <dbReference type="EMBL" id="MBW8637140.1"/>
    </source>
</evidence>
<dbReference type="EMBL" id="JAICBX010000001">
    <property type="protein sequence ID" value="MBW8637140.1"/>
    <property type="molecule type" value="Genomic_DNA"/>
</dbReference>
<evidence type="ECO:0000256" key="4">
    <source>
        <dbReference type="ARBA" id="ARBA00013346"/>
    </source>
</evidence>
<keyword evidence="13" id="KW-1185">Reference proteome</keyword>
<dbReference type="NCBIfam" id="NF001453">
    <property type="entry name" value="PRK00312.1"/>
    <property type="match status" value="1"/>
</dbReference>
<protein>
    <recommendedName>
        <fullName evidence="4">Protein-L-isoaspartate O-methyltransferase</fullName>
        <ecNumber evidence="3">2.1.1.77</ecNumber>
    </recommendedName>
    <alternativeName>
        <fullName evidence="11">L-isoaspartyl protein carboxyl methyltransferase</fullName>
    </alternativeName>
    <alternativeName>
        <fullName evidence="9">Protein L-isoaspartyl methyltransferase</fullName>
    </alternativeName>
    <alternativeName>
        <fullName evidence="10">Protein-beta-aspartate methyltransferase</fullName>
    </alternativeName>
</protein>
<keyword evidence="7 12" id="KW-0808">Transferase</keyword>
<proteinExistence type="inferred from homology"/>
<evidence type="ECO:0000256" key="9">
    <source>
        <dbReference type="ARBA" id="ARBA00030757"/>
    </source>
</evidence>
<evidence type="ECO:0000256" key="3">
    <source>
        <dbReference type="ARBA" id="ARBA00011890"/>
    </source>
</evidence>
<dbReference type="Pfam" id="PF01135">
    <property type="entry name" value="PCMT"/>
    <property type="match status" value="1"/>
</dbReference>
<dbReference type="Proteomes" id="UP001196509">
    <property type="component" value="Unassembled WGS sequence"/>
</dbReference>
<dbReference type="PANTHER" id="PTHR11579:SF0">
    <property type="entry name" value="PROTEIN-L-ISOASPARTATE(D-ASPARTATE) O-METHYLTRANSFERASE"/>
    <property type="match status" value="1"/>
</dbReference>
<evidence type="ECO:0000256" key="6">
    <source>
        <dbReference type="ARBA" id="ARBA00022603"/>
    </source>
</evidence>
<organism evidence="12 13">
    <name type="scientific">Flavimaribacter sediminis</name>
    <dbReference type="NCBI Taxonomy" id="2865987"/>
    <lineage>
        <taxon>Bacteria</taxon>
        <taxon>Pseudomonadati</taxon>
        <taxon>Pseudomonadota</taxon>
        <taxon>Alphaproteobacteria</taxon>
        <taxon>Hyphomicrobiales</taxon>
        <taxon>Rhizobiaceae</taxon>
        <taxon>Flavimaribacter</taxon>
    </lineage>
</organism>
<evidence type="ECO:0000256" key="10">
    <source>
        <dbReference type="ARBA" id="ARBA00031323"/>
    </source>
</evidence>
<dbReference type="EC" id="2.1.1.77" evidence="3"/>
<accession>A0AAE2ZLZ8</accession>
<evidence type="ECO:0000256" key="1">
    <source>
        <dbReference type="ARBA" id="ARBA00004496"/>
    </source>
</evidence>
<dbReference type="InterPro" id="IPR000682">
    <property type="entry name" value="PCMT"/>
</dbReference>
<evidence type="ECO:0000313" key="13">
    <source>
        <dbReference type="Proteomes" id="UP001196509"/>
    </source>
</evidence>
<evidence type="ECO:0000256" key="11">
    <source>
        <dbReference type="ARBA" id="ARBA00031350"/>
    </source>
</evidence>
<comment type="subcellular location">
    <subcellularLocation>
        <location evidence="1">Cytoplasm</location>
    </subcellularLocation>
</comment>
<keyword evidence="5" id="KW-0963">Cytoplasm</keyword>
<reference evidence="12" key="1">
    <citation type="submission" date="2021-08" db="EMBL/GenBank/DDBJ databases">
        <title>Hoeflea bacterium WL0058 sp. nov., isolated from the sediment.</title>
        <authorList>
            <person name="Wang L."/>
            <person name="Zhang D."/>
        </authorList>
    </citation>
    <scope>NUCLEOTIDE SEQUENCE</scope>
    <source>
        <strain evidence="12">WL0058</strain>
    </source>
</reference>
<evidence type="ECO:0000256" key="7">
    <source>
        <dbReference type="ARBA" id="ARBA00022679"/>
    </source>
</evidence>
<evidence type="ECO:0000256" key="2">
    <source>
        <dbReference type="ARBA" id="ARBA00005369"/>
    </source>
</evidence>
<comment type="similarity">
    <text evidence="2">Belongs to the methyltransferase superfamily. L-isoaspartyl/D-aspartyl protein methyltransferase family.</text>
</comment>
<dbReference type="GO" id="GO:0032259">
    <property type="term" value="P:methylation"/>
    <property type="evidence" value="ECO:0007669"/>
    <property type="project" value="UniProtKB-KW"/>
</dbReference>
<name>A0AAE2ZLZ8_9HYPH</name>
<dbReference type="CDD" id="cd02440">
    <property type="entry name" value="AdoMet_MTases"/>
    <property type="match status" value="1"/>
</dbReference>
<dbReference type="PANTHER" id="PTHR11579">
    <property type="entry name" value="PROTEIN-L-ISOASPARTATE O-METHYLTRANSFERASE"/>
    <property type="match status" value="1"/>
</dbReference>
<keyword evidence="8" id="KW-0949">S-adenosyl-L-methionine</keyword>
<dbReference type="RefSeq" id="WP_220227760.1">
    <property type="nucleotide sequence ID" value="NZ_JAICBX010000001.1"/>
</dbReference>
<dbReference type="AlphaFoldDB" id="A0AAE2ZLZ8"/>
<dbReference type="SUPFAM" id="SSF53335">
    <property type="entry name" value="S-adenosyl-L-methionine-dependent methyltransferases"/>
    <property type="match status" value="1"/>
</dbReference>
<dbReference type="InterPro" id="IPR029063">
    <property type="entry name" value="SAM-dependent_MTases_sf"/>
</dbReference>
<dbReference type="GO" id="GO:0004719">
    <property type="term" value="F:protein-L-isoaspartate (D-aspartate) O-methyltransferase activity"/>
    <property type="evidence" value="ECO:0007669"/>
    <property type="project" value="UniProtKB-EC"/>
</dbReference>
<keyword evidence="6 12" id="KW-0489">Methyltransferase</keyword>
<dbReference type="Gene3D" id="3.40.50.150">
    <property type="entry name" value="Vaccinia Virus protein VP39"/>
    <property type="match status" value="1"/>
</dbReference>
<sequence length="217" mass="23571">MNSRLSEKEGLASLMLRLRGEGISDRTLILAAEQTPRSLFAPPAYSDLAYSGRTLPLDCGEYMEGADLSLRMLHLLGLGAGQRVLEIGTGSGFTAAVMARIADRVVTIDRYRTLSQLAGQKFEHLGLKNVVAQVGNGLDKDAVDGTFDRILVTAAFDSMPRMFVEKLVSRGVMITAIGPAEEPQMLVRLTKTGSRFEREDLFPVRFQPLLGTAAAVL</sequence>
<evidence type="ECO:0000256" key="5">
    <source>
        <dbReference type="ARBA" id="ARBA00022490"/>
    </source>
</evidence>
<gene>
    <name evidence="12" type="ORF">K1W69_08075</name>
</gene>
<comment type="caution">
    <text evidence="12">The sequence shown here is derived from an EMBL/GenBank/DDBJ whole genome shotgun (WGS) entry which is preliminary data.</text>
</comment>
<dbReference type="GO" id="GO:0005737">
    <property type="term" value="C:cytoplasm"/>
    <property type="evidence" value="ECO:0007669"/>
    <property type="project" value="UniProtKB-SubCell"/>
</dbReference>
<evidence type="ECO:0000256" key="8">
    <source>
        <dbReference type="ARBA" id="ARBA00022691"/>
    </source>
</evidence>